<proteinExistence type="predicted"/>
<organism evidence="1 2">
    <name type="scientific">Allacma fusca</name>
    <dbReference type="NCBI Taxonomy" id="39272"/>
    <lineage>
        <taxon>Eukaryota</taxon>
        <taxon>Metazoa</taxon>
        <taxon>Ecdysozoa</taxon>
        <taxon>Arthropoda</taxon>
        <taxon>Hexapoda</taxon>
        <taxon>Collembola</taxon>
        <taxon>Symphypleona</taxon>
        <taxon>Sminthuridae</taxon>
        <taxon>Allacma</taxon>
    </lineage>
</organism>
<evidence type="ECO:0000313" key="1">
    <source>
        <dbReference type="EMBL" id="CAG7819801.1"/>
    </source>
</evidence>
<keyword evidence="2" id="KW-1185">Reference proteome</keyword>
<protein>
    <submittedName>
        <fullName evidence="1">Uncharacterized protein</fullName>
    </submittedName>
</protein>
<dbReference type="EMBL" id="CAJVCH010460427">
    <property type="protein sequence ID" value="CAG7819801.1"/>
    <property type="molecule type" value="Genomic_DNA"/>
</dbReference>
<accession>A0A8J2KU34</accession>
<reference evidence="1" key="1">
    <citation type="submission" date="2021-06" db="EMBL/GenBank/DDBJ databases">
        <authorList>
            <person name="Hodson N. C."/>
            <person name="Mongue J. A."/>
            <person name="Jaron S. K."/>
        </authorList>
    </citation>
    <scope>NUCLEOTIDE SEQUENCE</scope>
</reference>
<evidence type="ECO:0000313" key="2">
    <source>
        <dbReference type="Proteomes" id="UP000708208"/>
    </source>
</evidence>
<dbReference type="Proteomes" id="UP000708208">
    <property type="component" value="Unassembled WGS sequence"/>
</dbReference>
<dbReference type="OrthoDB" id="1045173at2759"/>
<sequence length="117" mass="13222">MPKIKIVDNLTSEIAVVPINNSGFSIQTYESSFLIGPFKWSPAFRADWWQLKRAQVRASTTSSSNLHCTELYTLCVKVEVYVEGPVRKDYICNLWLEALLSYCAVSAVYKVGSFFNA</sequence>
<comment type="caution">
    <text evidence="1">The sequence shown here is derived from an EMBL/GenBank/DDBJ whole genome shotgun (WGS) entry which is preliminary data.</text>
</comment>
<name>A0A8J2KU34_9HEXA</name>
<gene>
    <name evidence="1" type="ORF">AFUS01_LOCUS30228</name>
</gene>
<dbReference type="AlphaFoldDB" id="A0A8J2KU34"/>